<keyword evidence="3" id="KW-0326">Glycosidase</keyword>
<reference evidence="5 6" key="2">
    <citation type="journal article" date="2011" name="PLoS Genet.">
        <title>Caenorhabditis briggsae recombinant inbred line genotypes reveal inter-strain incompatibility and the evolution of recombination.</title>
        <authorList>
            <person name="Ross J.A."/>
            <person name="Koboldt D.C."/>
            <person name="Staisch J.E."/>
            <person name="Chamberlin H.M."/>
            <person name="Gupta B.P."/>
            <person name="Miller R.D."/>
            <person name="Baird S.E."/>
            <person name="Haag E.S."/>
        </authorList>
    </citation>
    <scope>NUCLEOTIDE SEQUENCE [LARGE SCALE GENOMIC DNA]</scope>
    <source>
        <strain evidence="5 6">AF16</strain>
    </source>
</reference>
<evidence type="ECO:0000313" key="7">
    <source>
        <dbReference type="WormBase" id="CBG17658"/>
    </source>
</evidence>
<dbReference type="STRING" id="6238.A8XRL1"/>
<dbReference type="RefSeq" id="XP_002634317.1">
    <property type="nucleotide sequence ID" value="XM_002634271.1"/>
</dbReference>
<accession>A8XRL1</accession>
<dbReference type="EMBL" id="HE600976">
    <property type="protein sequence ID" value="CAP35285.1"/>
    <property type="molecule type" value="Genomic_DNA"/>
</dbReference>
<dbReference type="InParanoid" id="A8XRL1"/>
<gene>
    <name evidence="7" type="primary">klo-1</name>
    <name evidence="5" type="synonym">Cbr-klo-2</name>
    <name evidence="7" type="synonym">klo-2</name>
    <name evidence="7" type="ORF">CBG17658</name>
    <name evidence="5" type="ORF">CBG_17658</name>
</gene>
<evidence type="ECO:0000256" key="2">
    <source>
        <dbReference type="ARBA" id="ARBA00022801"/>
    </source>
</evidence>
<dbReference type="Pfam" id="PF00232">
    <property type="entry name" value="Glyco_hydro_1"/>
    <property type="match status" value="1"/>
</dbReference>
<evidence type="ECO:0000256" key="4">
    <source>
        <dbReference type="RuleBase" id="RU003690"/>
    </source>
</evidence>
<dbReference type="SUPFAM" id="SSF51445">
    <property type="entry name" value="(Trans)glycosidases"/>
    <property type="match status" value="1"/>
</dbReference>
<keyword evidence="2" id="KW-0378">Hydrolase</keyword>
<dbReference type="GeneID" id="8576312"/>
<dbReference type="AlphaFoldDB" id="A8XRL1"/>
<dbReference type="Proteomes" id="UP000008549">
    <property type="component" value="Unassembled WGS sequence"/>
</dbReference>
<organism evidence="5 6">
    <name type="scientific">Caenorhabditis briggsae</name>
    <dbReference type="NCBI Taxonomy" id="6238"/>
    <lineage>
        <taxon>Eukaryota</taxon>
        <taxon>Metazoa</taxon>
        <taxon>Ecdysozoa</taxon>
        <taxon>Nematoda</taxon>
        <taxon>Chromadorea</taxon>
        <taxon>Rhabditida</taxon>
        <taxon>Rhabditina</taxon>
        <taxon>Rhabditomorpha</taxon>
        <taxon>Rhabditoidea</taxon>
        <taxon>Rhabditidae</taxon>
        <taxon>Peloderinae</taxon>
        <taxon>Caenorhabditis</taxon>
    </lineage>
</organism>
<dbReference type="eggNOG" id="KOG0626">
    <property type="taxonomic scope" value="Eukaryota"/>
</dbReference>
<keyword evidence="6" id="KW-1185">Reference proteome</keyword>
<name>A8XRL1_CAEBR</name>
<dbReference type="FunCoup" id="A8XRL1">
    <property type="interactions" value="55"/>
</dbReference>
<evidence type="ECO:0000313" key="5">
    <source>
        <dbReference type="EMBL" id="CAP35285.1"/>
    </source>
</evidence>
<dbReference type="FunFam" id="3.20.20.80:FF:000099">
    <property type="entry name" value="Lactase-phlorizin hydrolase, putative"/>
    <property type="match status" value="1"/>
</dbReference>
<dbReference type="InterPro" id="IPR001360">
    <property type="entry name" value="Glyco_hydro_1"/>
</dbReference>
<dbReference type="WormBase" id="CBG17658">
    <property type="protein sequence ID" value="CBP41085"/>
    <property type="gene ID" value="WBGene00037225"/>
    <property type="gene designation" value="Cbr-klo-1"/>
</dbReference>
<evidence type="ECO:0000313" key="6">
    <source>
        <dbReference type="Proteomes" id="UP000008549"/>
    </source>
</evidence>
<reference evidence="5 6" key="1">
    <citation type="journal article" date="2003" name="PLoS Biol.">
        <title>The genome sequence of Caenorhabditis briggsae: a platform for comparative genomics.</title>
        <authorList>
            <person name="Stein L.D."/>
            <person name="Bao Z."/>
            <person name="Blasiar D."/>
            <person name="Blumenthal T."/>
            <person name="Brent M.R."/>
            <person name="Chen N."/>
            <person name="Chinwalla A."/>
            <person name="Clarke L."/>
            <person name="Clee C."/>
            <person name="Coghlan A."/>
            <person name="Coulson A."/>
            <person name="D'Eustachio P."/>
            <person name="Fitch D.H."/>
            <person name="Fulton L.A."/>
            <person name="Fulton R.E."/>
            <person name="Griffiths-Jones S."/>
            <person name="Harris T.W."/>
            <person name="Hillier L.W."/>
            <person name="Kamath R."/>
            <person name="Kuwabara P.E."/>
            <person name="Mardis E.R."/>
            <person name="Marra M.A."/>
            <person name="Miner T.L."/>
            <person name="Minx P."/>
            <person name="Mullikin J.C."/>
            <person name="Plumb R.W."/>
            <person name="Rogers J."/>
            <person name="Schein J.E."/>
            <person name="Sohrmann M."/>
            <person name="Spieth J."/>
            <person name="Stajich J.E."/>
            <person name="Wei C."/>
            <person name="Willey D."/>
            <person name="Wilson R.K."/>
            <person name="Durbin R."/>
            <person name="Waterston R.H."/>
        </authorList>
    </citation>
    <scope>NUCLEOTIDE SEQUENCE [LARGE SCALE GENOMIC DNA]</scope>
    <source>
        <strain evidence="5 6">AF16</strain>
    </source>
</reference>
<sequence>MSLPTRFPKNFQLATATAAYQIEGAKELDGRGFSTWDAIRSEYGRIRDASDPNLSCESRLKYKEDIALLAKIGVTSYRFSISWSRVLPNGTLSEISEEGVQYYRDVCLLLRDNGIEPIVTLFHFDMPLAIYDNGTSWLNKENCDHFVNFADLCFQKFGDLVKTWITYNEINMQAWSSVVKLTGEQWLCPDRPEIENHNQSPYIALKNMLLAHAKIYRNYEKNYKKIQNGVVGITNGGHFCFPASHSPEDQAASERALDWFFKSTIDPILSESGDFPVSMRENLSFLPNFTDDEKAILKGSTDFLGINYYLSHVVRGVSDNETPPSQSERDGSYAFVEGKWEKSLVTVQTSIKNRNFRICGDTWIRYAPDGLLALLEYVKEKYNNIPVFITENGCPDIVGEEKKPVEEILNDTHRIKYITGHLEVVAKAIDEGCNVIGYTLWTLMDNFEWDDGFELRFGICRVDFESPEKTRTMKQSAKFYQNFIREFKKHHNLL</sequence>
<dbReference type="PANTHER" id="PTHR10353:SF36">
    <property type="entry name" value="LP05116P"/>
    <property type="match status" value="1"/>
</dbReference>
<dbReference type="PRINTS" id="PR00131">
    <property type="entry name" value="GLHYDRLASE1"/>
</dbReference>
<dbReference type="CTD" id="8576312"/>
<comment type="similarity">
    <text evidence="1 4">Belongs to the glycosyl hydrolase 1 family.</text>
</comment>
<dbReference type="HOGENOM" id="CLU_001859_1_3_1"/>
<dbReference type="KEGG" id="cbr:CBG_17658"/>
<evidence type="ECO:0000256" key="3">
    <source>
        <dbReference type="ARBA" id="ARBA00023295"/>
    </source>
</evidence>
<evidence type="ECO:0000256" key="1">
    <source>
        <dbReference type="ARBA" id="ARBA00010838"/>
    </source>
</evidence>
<dbReference type="GO" id="GO:0005975">
    <property type="term" value="P:carbohydrate metabolic process"/>
    <property type="evidence" value="ECO:0007669"/>
    <property type="project" value="InterPro"/>
</dbReference>
<dbReference type="Gene3D" id="3.20.20.80">
    <property type="entry name" value="Glycosidases"/>
    <property type="match status" value="1"/>
</dbReference>
<proteinExistence type="inferred from homology"/>
<dbReference type="OMA" id="YQIEGHG"/>
<dbReference type="PANTHER" id="PTHR10353">
    <property type="entry name" value="GLYCOSYL HYDROLASE"/>
    <property type="match status" value="1"/>
</dbReference>
<protein>
    <submittedName>
        <fullName evidence="5">Protein CBR-KLO-2</fullName>
    </submittedName>
</protein>
<dbReference type="InterPro" id="IPR017853">
    <property type="entry name" value="GH"/>
</dbReference>
<dbReference type="GO" id="GO:0008422">
    <property type="term" value="F:beta-glucosidase activity"/>
    <property type="evidence" value="ECO:0000318"/>
    <property type="project" value="GO_Central"/>
</dbReference>